<dbReference type="EMBL" id="CAJNOC010000955">
    <property type="protein sequence ID" value="CAF0820983.1"/>
    <property type="molecule type" value="Genomic_DNA"/>
</dbReference>
<dbReference type="GO" id="GO:0032502">
    <property type="term" value="P:developmental process"/>
    <property type="evidence" value="ECO:0007669"/>
    <property type="project" value="TreeGrafter"/>
</dbReference>
<dbReference type="InterPro" id="IPR050283">
    <property type="entry name" value="E-box_TF_Regulators"/>
</dbReference>
<feature type="domain" description="BHLH" evidence="1">
    <location>
        <begin position="42"/>
        <end position="94"/>
    </location>
</feature>
<dbReference type="GO" id="GO:0000981">
    <property type="term" value="F:DNA-binding transcription factor activity, RNA polymerase II-specific"/>
    <property type="evidence" value="ECO:0007669"/>
    <property type="project" value="TreeGrafter"/>
</dbReference>
<keyword evidence="3" id="KW-1185">Reference proteome</keyword>
<dbReference type="Proteomes" id="UP000663879">
    <property type="component" value="Unassembled WGS sequence"/>
</dbReference>
<dbReference type="SMART" id="SM00353">
    <property type="entry name" value="HLH"/>
    <property type="match status" value="1"/>
</dbReference>
<dbReference type="GO" id="GO:0046983">
    <property type="term" value="F:protein dimerization activity"/>
    <property type="evidence" value="ECO:0007669"/>
    <property type="project" value="InterPro"/>
</dbReference>
<evidence type="ECO:0000259" key="1">
    <source>
        <dbReference type="PROSITE" id="PS50888"/>
    </source>
</evidence>
<dbReference type="Pfam" id="PF00010">
    <property type="entry name" value="HLH"/>
    <property type="match status" value="1"/>
</dbReference>
<dbReference type="PANTHER" id="PTHR23349:SF68">
    <property type="entry name" value="FI14601P"/>
    <property type="match status" value="1"/>
</dbReference>
<dbReference type="Gene3D" id="4.10.280.10">
    <property type="entry name" value="Helix-loop-helix DNA-binding domain"/>
    <property type="match status" value="1"/>
</dbReference>
<protein>
    <recommendedName>
        <fullName evidence="1">BHLH domain-containing protein</fullName>
    </recommendedName>
</protein>
<dbReference type="OrthoDB" id="6125763at2759"/>
<sequence length="169" mass="20016">MNKLNIYKQSSCSNEIVENCENDQDDYQNKPKKLRTNNIESNFKEPNQANERTRLVSINEAFEILRLNIPTFPYERRLSKIDTLHLAISYINLLESILESNMNLFDYFQSVLLNTLNGNGALRPIWATSDLTVRLNWLNWNNLGIRNDKVQNFLNLFQFFNDCKKERNY</sequence>
<gene>
    <name evidence="2" type="ORF">OXX778_LOCUS7465</name>
</gene>
<dbReference type="PROSITE" id="PS50888">
    <property type="entry name" value="BHLH"/>
    <property type="match status" value="1"/>
</dbReference>
<dbReference type="GO" id="GO:0000977">
    <property type="term" value="F:RNA polymerase II transcription regulatory region sequence-specific DNA binding"/>
    <property type="evidence" value="ECO:0007669"/>
    <property type="project" value="TreeGrafter"/>
</dbReference>
<proteinExistence type="predicted"/>
<organism evidence="2 3">
    <name type="scientific">Brachionus calyciflorus</name>
    <dbReference type="NCBI Taxonomy" id="104777"/>
    <lineage>
        <taxon>Eukaryota</taxon>
        <taxon>Metazoa</taxon>
        <taxon>Spiralia</taxon>
        <taxon>Gnathifera</taxon>
        <taxon>Rotifera</taxon>
        <taxon>Eurotatoria</taxon>
        <taxon>Monogononta</taxon>
        <taxon>Pseudotrocha</taxon>
        <taxon>Ploima</taxon>
        <taxon>Brachionidae</taxon>
        <taxon>Brachionus</taxon>
    </lineage>
</organism>
<name>A0A813UBB5_9BILA</name>
<accession>A0A813UBB5</accession>
<dbReference type="InterPro" id="IPR036638">
    <property type="entry name" value="HLH_DNA-bd_sf"/>
</dbReference>
<evidence type="ECO:0000313" key="3">
    <source>
        <dbReference type="Proteomes" id="UP000663879"/>
    </source>
</evidence>
<comment type="caution">
    <text evidence="2">The sequence shown here is derived from an EMBL/GenBank/DDBJ whole genome shotgun (WGS) entry which is preliminary data.</text>
</comment>
<dbReference type="PANTHER" id="PTHR23349">
    <property type="entry name" value="BASIC HELIX-LOOP-HELIX TRANSCRIPTION FACTOR, TWIST"/>
    <property type="match status" value="1"/>
</dbReference>
<dbReference type="AlphaFoldDB" id="A0A813UBB5"/>
<dbReference type="InterPro" id="IPR011598">
    <property type="entry name" value="bHLH_dom"/>
</dbReference>
<dbReference type="SUPFAM" id="SSF47459">
    <property type="entry name" value="HLH, helix-loop-helix DNA-binding domain"/>
    <property type="match status" value="1"/>
</dbReference>
<evidence type="ECO:0000313" key="2">
    <source>
        <dbReference type="EMBL" id="CAF0820983.1"/>
    </source>
</evidence>
<reference evidence="2" key="1">
    <citation type="submission" date="2021-02" db="EMBL/GenBank/DDBJ databases">
        <authorList>
            <person name="Nowell W R."/>
        </authorList>
    </citation>
    <scope>NUCLEOTIDE SEQUENCE</scope>
    <source>
        <strain evidence="2">Ploen Becks lab</strain>
    </source>
</reference>